<sequence>MFVLLTIPHGFCLTKITRTCDWRAVECSKIIANILDDKHIKHKKVQIHIARLDLDANRMKPKKITKKQIKKSYELPLGYQRTKSYLPHTIKASNTMVSNTSTPEENNNMPTQETTIPVLEKNNTTLDTNIQKITITNTTKQRNNVEQNITYGKYVTYGKYDDSDMTNNKLAIKYWNSFNNRIIRIIKEERAKNHKILLLDVHSFPKGSFNGAQIAIIDIYKKNRVKLDQFAAYMIDKLHLDIRVFNGLDNHIQNTYSKSTYPLLLEFCEDKNYLLHESIKVFCEELVEYFKL</sequence>
<evidence type="ECO:0008006" key="2">
    <source>
        <dbReference type="Google" id="ProtNLM"/>
    </source>
</evidence>
<reference evidence="1" key="1">
    <citation type="journal article" date="2020" name="Nature">
        <title>Giant virus diversity and host interactions through global metagenomics.</title>
        <authorList>
            <person name="Schulz F."/>
            <person name="Roux S."/>
            <person name="Paez-Espino D."/>
            <person name="Jungbluth S."/>
            <person name="Walsh D.A."/>
            <person name="Denef V.J."/>
            <person name="McMahon K.D."/>
            <person name="Konstantinidis K.T."/>
            <person name="Eloe-Fadrosh E.A."/>
            <person name="Kyrpides N.C."/>
            <person name="Woyke T."/>
        </authorList>
    </citation>
    <scope>NUCLEOTIDE SEQUENCE</scope>
    <source>
        <strain evidence="1">GVMAG-M-3300009161-52</strain>
    </source>
</reference>
<accession>A0A6C0EZU6</accession>
<evidence type="ECO:0000313" key="1">
    <source>
        <dbReference type="EMBL" id="QHT33799.1"/>
    </source>
</evidence>
<dbReference type="Gene3D" id="3.40.630.40">
    <property type="entry name" value="Zn-dependent exopeptidases"/>
    <property type="match status" value="1"/>
</dbReference>
<protein>
    <recommendedName>
        <fullName evidence="2">N-formylglutamate amidohydrolase</fullName>
    </recommendedName>
</protein>
<proteinExistence type="predicted"/>
<dbReference type="AlphaFoldDB" id="A0A6C0EZU6"/>
<dbReference type="EMBL" id="MN738978">
    <property type="protein sequence ID" value="QHT33799.1"/>
    <property type="molecule type" value="Genomic_DNA"/>
</dbReference>
<organism evidence="1">
    <name type="scientific">viral metagenome</name>
    <dbReference type="NCBI Taxonomy" id="1070528"/>
    <lineage>
        <taxon>unclassified sequences</taxon>
        <taxon>metagenomes</taxon>
        <taxon>organismal metagenomes</taxon>
    </lineage>
</organism>
<name>A0A6C0EZU6_9ZZZZ</name>